<organism evidence="1">
    <name type="scientific">marine sediment metagenome</name>
    <dbReference type="NCBI Taxonomy" id="412755"/>
    <lineage>
        <taxon>unclassified sequences</taxon>
        <taxon>metagenomes</taxon>
        <taxon>ecological metagenomes</taxon>
    </lineage>
</organism>
<reference evidence="1" key="1">
    <citation type="journal article" date="2015" name="Nature">
        <title>Complex archaea that bridge the gap between prokaryotes and eukaryotes.</title>
        <authorList>
            <person name="Spang A."/>
            <person name="Saw J.H."/>
            <person name="Jorgensen S.L."/>
            <person name="Zaremba-Niedzwiedzka K."/>
            <person name="Martijn J."/>
            <person name="Lind A.E."/>
            <person name="van Eijk R."/>
            <person name="Schleper C."/>
            <person name="Guy L."/>
            <person name="Ettema T.J."/>
        </authorList>
    </citation>
    <scope>NUCLEOTIDE SEQUENCE</scope>
</reference>
<accession>A0A0F9SZC5</accession>
<gene>
    <name evidence="1" type="ORF">LCGC14_0791930</name>
</gene>
<name>A0A0F9SZC5_9ZZZZ</name>
<dbReference type="AlphaFoldDB" id="A0A0F9SZC5"/>
<dbReference type="EMBL" id="LAZR01002095">
    <property type="protein sequence ID" value="KKN34603.1"/>
    <property type="molecule type" value="Genomic_DNA"/>
</dbReference>
<evidence type="ECO:0000313" key="1">
    <source>
        <dbReference type="EMBL" id="KKN34603.1"/>
    </source>
</evidence>
<comment type="caution">
    <text evidence="1">The sequence shown here is derived from an EMBL/GenBank/DDBJ whole genome shotgun (WGS) entry which is preliminary data.</text>
</comment>
<proteinExistence type="predicted"/>
<protein>
    <submittedName>
        <fullName evidence="1">Uncharacterized protein</fullName>
    </submittedName>
</protein>
<sequence>MEKEIVEFNKKDLQKLILRFNKFYREQRDKNNLKYPIKAKHLISNFYTFLNLIEDSETTRRFGKWSFESISKTLELKKQIGTPTMRKR</sequence>